<dbReference type="RefSeq" id="WP_243260672.1">
    <property type="nucleotide sequence ID" value="NZ_CP085144.1"/>
</dbReference>
<accession>A0ABY3ZLB2</accession>
<dbReference type="Gene3D" id="3.40.50.300">
    <property type="entry name" value="P-loop containing nucleotide triphosphate hydrolases"/>
    <property type="match status" value="2"/>
</dbReference>
<feature type="compositionally biased region" description="Low complexity" evidence="1">
    <location>
        <begin position="672"/>
        <end position="685"/>
    </location>
</feature>
<organism evidence="5 6">
    <name type="scientific">Sulfitobacter dubius</name>
    <dbReference type="NCBI Taxonomy" id="218673"/>
    <lineage>
        <taxon>Bacteria</taxon>
        <taxon>Pseudomonadati</taxon>
        <taxon>Pseudomonadota</taxon>
        <taxon>Alphaproteobacteria</taxon>
        <taxon>Rhodobacterales</taxon>
        <taxon>Roseobacteraceae</taxon>
        <taxon>Sulfitobacter</taxon>
    </lineage>
</organism>
<gene>
    <name evidence="5" type="primary">smc_2</name>
    <name evidence="5" type="ORF">DSM109990_01811</name>
</gene>
<evidence type="ECO:0000259" key="4">
    <source>
        <dbReference type="Pfam" id="PF20469"/>
    </source>
</evidence>
<dbReference type="PANTHER" id="PTHR43581">
    <property type="entry name" value="ATP/GTP PHOSPHATASE"/>
    <property type="match status" value="1"/>
</dbReference>
<dbReference type="Pfam" id="PF13304">
    <property type="entry name" value="AAA_21"/>
    <property type="match status" value="1"/>
</dbReference>
<dbReference type="InterPro" id="IPR038729">
    <property type="entry name" value="Rad50/SbcC_AAA"/>
</dbReference>
<dbReference type="Pfam" id="PF20469">
    <property type="entry name" value="OLD-like_TOPRIM"/>
    <property type="match status" value="1"/>
</dbReference>
<dbReference type="Proteomes" id="UP000831019">
    <property type="component" value="Chromosome"/>
</dbReference>
<dbReference type="InterPro" id="IPR003959">
    <property type="entry name" value="ATPase_AAA_core"/>
</dbReference>
<dbReference type="EMBL" id="CP085144">
    <property type="protein sequence ID" value="UOA14992.1"/>
    <property type="molecule type" value="Genomic_DNA"/>
</dbReference>
<evidence type="ECO:0000313" key="6">
    <source>
        <dbReference type="Proteomes" id="UP000831019"/>
    </source>
</evidence>
<protein>
    <submittedName>
        <fullName evidence="5">Chromosome partition protein Smc</fullName>
    </submittedName>
</protein>
<feature type="domain" description="ATPase AAA-type core" evidence="2">
    <location>
        <begin position="294"/>
        <end position="363"/>
    </location>
</feature>
<dbReference type="SUPFAM" id="SSF52540">
    <property type="entry name" value="P-loop containing nucleoside triphosphate hydrolases"/>
    <property type="match status" value="1"/>
</dbReference>
<feature type="region of interest" description="Disordered" evidence="1">
    <location>
        <begin position="662"/>
        <end position="685"/>
    </location>
</feature>
<evidence type="ECO:0000259" key="3">
    <source>
        <dbReference type="Pfam" id="PF13476"/>
    </source>
</evidence>
<dbReference type="InterPro" id="IPR034139">
    <property type="entry name" value="TOPRIM_OLD"/>
</dbReference>
<dbReference type="CDD" id="cd00267">
    <property type="entry name" value="ABC_ATPase"/>
    <property type="match status" value="1"/>
</dbReference>
<dbReference type="CDD" id="cd01026">
    <property type="entry name" value="TOPRIM_OLD"/>
    <property type="match status" value="1"/>
</dbReference>
<feature type="domain" description="Rad50/SbcC-type AAA" evidence="3">
    <location>
        <begin position="5"/>
        <end position="65"/>
    </location>
</feature>
<dbReference type="PANTHER" id="PTHR43581:SF4">
    <property type="entry name" value="ATP_GTP PHOSPHATASE"/>
    <property type="match status" value="1"/>
</dbReference>
<feature type="domain" description="OLD protein-like TOPRIM" evidence="4">
    <location>
        <begin position="409"/>
        <end position="481"/>
    </location>
</feature>
<sequence>MYISKIEIENFRCFGEGEKKFVLPLSPGLTAILGENDAGKTAVIDALRFIFGTRDQEYYRVQDGDFHWPAGSIERRREIRICCRLDGLSLKERGAFAEFLTYVDEGREADVALYVHWTAKDKSGARSGRRMVFSEIRTGKNGDGPALDVEARELLRSTYLRPLRDAERALSAGRGSRLSEILKSTSQVNDVGADYDPETTPAPNVADLSLLGIGDYSSALIGEHEGIRQARETLNETYLRPLSFAGDSFEGRISVGRQGDRDARLRQLLERLELELRSGAAPELPANRGLGSNNLLFMACELLLLGSEDVGLPLLLIEEPEAHLHPQRQLRLMQFLAEQSSGSGSKGQNEIQIILTTHSPNLASAIPLNSLVLIHGDKAFTLARGHTELSPDDYRFLQRFLDVTKSNLFFARGVMIVEGDAENILLPTLARLIEMDLSAHGVSIVNVGGVGLRRFARIFQRKDPEVDGLIKVPVACVTDMDVMPDCAPVIVGKTEPFPARKDRRWRMKSDFADGELDVRREAIRAKASGQSVETFVSNDWTLEYDLALHGLAEEVWIAGTLARQDEKINGADKAENIFRVTRAAKARFNEVQKAGGNAEAVASHVYSLFTNSPKASKSIAAQYLSEILEWKVARGIYDAATLAGILPPYVTAAVRYATGKGGDEAENGNGEGEAAPNAEAAGGPA</sequence>
<name>A0ABY3ZLB2_9RHOB</name>
<evidence type="ECO:0000256" key="1">
    <source>
        <dbReference type="SAM" id="MobiDB-lite"/>
    </source>
</evidence>
<dbReference type="Pfam" id="PF13476">
    <property type="entry name" value="AAA_23"/>
    <property type="match status" value="1"/>
</dbReference>
<dbReference type="InterPro" id="IPR051396">
    <property type="entry name" value="Bact_Antivir_Def_Nuclease"/>
</dbReference>
<keyword evidence="6" id="KW-1185">Reference proteome</keyword>
<reference evidence="6" key="1">
    <citation type="journal article" date="2022" name="Microorganisms">
        <title>Beyond the ABCs#Discovery of Three New Plasmid Types in Rhodobacterales (RepQ, RepY, RepW).</title>
        <authorList>
            <person name="Freese H.M."/>
            <person name="Ringel V."/>
            <person name="Overmann J."/>
            <person name="Petersen J."/>
        </authorList>
    </citation>
    <scope>NUCLEOTIDE SEQUENCE [LARGE SCALE GENOMIC DNA]</scope>
    <source>
        <strain evidence="6">DSM 109990</strain>
    </source>
</reference>
<evidence type="ECO:0000313" key="5">
    <source>
        <dbReference type="EMBL" id="UOA14992.1"/>
    </source>
</evidence>
<proteinExistence type="predicted"/>
<evidence type="ECO:0000259" key="2">
    <source>
        <dbReference type="Pfam" id="PF13304"/>
    </source>
</evidence>
<dbReference type="InterPro" id="IPR027417">
    <property type="entry name" value="P-loop_NTPase"/>
</dbReference>